<dbReference type="AlphaFoldDB" id="A0A4V2UWK9"/>
<evidence type="ECO:0000313" key="2">
    <source>
        <dbReference type="Proteomes" id="UP000294599"/>
    </source>
</evidence>
<name>A0A4V2UWK9_9GAMM</name>
<sequence>MPCRPGKAQPLGLGVDRHHIDIRARFQRRVEPACRRRFGPPFIRIQKSVQFSVDEVPERIGFAHDRRLRSQRIGREVHAREHSRGFGQP</sequence>
<evidence type="ECO:0000313" key="1">
    <source>
        <dbReference type="EMBL" id="TCT00048.1"/>
    </source>
</evidence>
<accession>A0A4V2UWK9</accession>
<keyword evidence="2" id="KW-1185">Reference proteome</keyword>
<dbReference type="EMBL" id="SMAF01000004">
    <property type="protein sequence ID" value="TCT00048.1"/>
    <property type="molecule type" value="Genomic_DNA"/>
</dbReference>
<protein>
    <submittedName>
        <fullName evidence="1">Uncharacterized protein</fullName>
    </submittedName>
</protein>
<dbReference type="Proteomes" id="UP000294599">
    <property type="component" value="Unassembled WGS sequence"/>
</dbReference>
<gene>
    <name evidence="1" type="ORF">EDC25_10435</name>
</gene>
<reference evidence="1 2" key="1">
    <citation type="submission" date="2019-03" db="EMBL/GenBank/DDBJ databases">
        <title>Genomic Encyclopedia of Type Strains, Phase IV (KMG-IV): sequencing the most valuable type-strain genomes for metagenomic binning, comparative biology and taxonomic classification.</title>
        <authorList>
            <person name="Goeker M."/>
        </authorList>
    </citation>
    <scope>NUCLEOTIDE SEQUENCE [LARGE SCALE GENOMIC DNA]</scope>
    <source>
        <strain evidence="1 2">DSM 21944</strain>
    </source>
</reference>
<comment type="caution">
    <text evidence="1">The sequence shown here is derived from an EMBL/GenBank/DDBJ whole genome shotgun (WGS) entry which is preliminary data.</text>
</comment>
<proteinExistence type="predicted"/>
<organism evidence="1 2">
    <name type="scientific">Pseudofulvimonas gallinarii</name>
    <dbReference type="NCBI Taxonomy" id="634155"/>
    <lineage>
        <taxon>Bacteria</taxon>
        <taxon>Pseudomonadati</taxon>
        <taxon>Pseudomonadota</taxon>
        <taxon>Gammaproteobacteria</taxon>
        <taxon>Lysobacterales</taxon>
        <taxon>Rhodanobacteraceae</taxon>
        <taxon>Pseudofulvimonas</taxon>
    </lineage>
</organism>